<dbReference type="eggNOG" id="KOG1169">
    <property type="taxonomic scope" value="Eukaryota"/>
</dbReference>
<dbReference type="Pfam" id="PF17172">
    <property type="entry name" value="GST_N_4"/>
    <property type="match status" value="1"/>
</dbReference>
<dbReference type="PANTHER" id="PTHR12289:SF41">
    <property type="entry name" value="FAILED AXON CONNECTIONS-RELATED"/>
    <property type="match status" value="1"/>
</dbReference>
<feature type="domain" description="Thioredoxin-like fold" evidence="2">
    <location>
        <begin position="25"/>
        <end position="118"/>
    </location>
</feature>
<dbReference type="AlphaFoldDB" id="A0A1S3BWP7"/>
<dbReference type="GO" id="GO:0005741">
    <property type="term" value="C:mitochondrial outer membrane"/>
    <property type="evidence" value="ECO:0007669"/>
    <property type="project" value="TreeGrafter"/>
</dbReference>
<gene>
    <name evidence="4" type="primary">LOC103494246</name>
</gene>
<dbReference type="InterPro" id="IPR050931">
    <property type="entry name" value="Mito_Protein_Transport_Metaxin"/>
</dbReference>
<protein>
    <submittedName>
        <fullName evidence="4">Mitochondrial outer membrane import complex protein METAXIN isoform X2</fullName>
    </submittedName>
</protein>
<evidence type="ECO:0000313" key="3">
    <source>
        <dbReference type="Proteomes" id="UP001652600"/>
    </source>
</evidence>
<dbReference type="PANTHER" id="PTHR12289">
    <property type="entry name" value="METAXIN RELATED"/>
    <property type="match status" value="1"/>
</dbReference>
<dbReference type="RefSeq" id="XP_008453584.1">
    <property type="nucleotide sequence ID" value="XM_008455362.3"/>
</dbReference>
<dbReference type="GeneID" id="103494246"/>
<dbReference type="InterPro" id="IPR012336">
    <property type="entry name" value="Thioredoxin-like_fold"/>
</dbReference>
<feature type="region of interest" description="Disordered" evidence="1">
    <location>
        <begin position="192"/>
        <end position="239"/>
    </location>
</feature>
<keyword evidence="3" id="KW-1185">Reference proteome</keyword>
<reference evidence="3" key="1">
    <citation type="submission" date="2025-05" db="UniProtKB">
        <authorList>
            <consortium name="RefSeq"/>
        </authorList>
    </citation>
    <scope>NUCLEOTIDE SEQUENCE [LARGE SCALE GENOMIC DNA]</scope>
</reference>
<reference evidence="4" key="2">
    <citation type="submission" date="2025-08" db="UniProtKB">
        <authorList>
            <consortium name="RefSeq"/>
        </authorList>
    </citation>
    <scope>IDENTIFICATION</scope>
    <source>
        <tissue evidence="4">Stem</tissue>
    </source>
</reference>
<feature type="compositionally biased region" description="Low complexity" evidence="1">
    <location>
        <begin position="203"/>
        <end position="218"/>
    </location>
</feature>
<name>A0A1S3BWP7_CUCME</name>
<evidence type="ECO:0000259" key="2">
    <source>
        <dbReference type="Pfam" id="PF17172"/>
    </source>
</evidence>
<proteinExistence type="predicted"/>
<dbReference type="GO" id="GO:0006626">
    <property type="term" value="P:protein targeting to mitochondrion"/>
    <property type="evidence" value="ECO:0007669"/>
    <property type="project" value="TreeGrafter"/>
</dbReference>
<evidence type="ECO:0000313" key="4">
    <source>
        <dbReference type="RefSeq" id="XP_008453584.1"/>
    </source>
</evidence>
<organism evidence="3 4">
    <name type="scientific">Cucumis melo</name>
    <name type="common">Muskmelon</name>
    <dbReference type="NCBI Taxonomy" id="3656"/>
    <lineage>
        <taxon>Eukaryota</taxon>
        <taxon>Viridiplantae</taxon>
        <taxon>Streptophyta</taxon>
        <taxon>Embryophyta</taxon>
        <taxon>Tracheophyta</taxon>
        <taxon>Spermatophyta</taxon>
        <taxon>Magnoliopsida</taxon>
        <taxon>eudicotyledons</taxon>
        <taxon>Gunneridae</taxon>
        <taxon>Pentapetalae</taxon>
        <taxon>rosids</taxon>
        <taxon>fabids</taxon>
        <taxon>Cucurbitales</taxon>
        <taxon>Cucurbitaceae</taxon>
        <taxon>Benincaseae</taxon>
        <taxon>Cucumis</taxon>
    </lineage>
</organism>
<evidence type="ECO:0000256" key="1">
    <source>
        <dbReference type="SAM" id="MobiDB-lite"/>
    </source>
</evidence>
<accession>A0A1S3BWP7</accession>
<sequence length="284" mass="32042">MSGRGEEGFTLVVRKPCFNLPTGCPDCLPVYIYLRLANLHFHLDFNLIYPESDIIPYVETGNYVAYNNEKGGVIECLRQDGIVDLDSEFLSLPEWVSAKSMVSSWLADAVMYELWLGTDGASASKVYYSDLPWPIGKVLFLKKLYSVKLQLGINKENAERREEQETSVLRSKLLEHSNLVRYAEKYMTELVEVGTSSSPPPSSSRSSTGASSSTPRRGPYNWSSKPKPKPKREKTNEEKTFKRRGKYFVGAQLVAVLLFLTLMGRGDDAEVELDDDDEGYDYSE</sequence>
<dbReference type="Proteomes" id="UP001652600">
    <property type="component" value="Chromosome 2"/>
</dbReference>